<sequence>MDKLTISIIAAIGSNRELGKDNKLLWHIPEDLKRFKELTLNHPVIMGRKTFESIGHVLHGRTNIVVTRDKNYQMEGCLVAHSLEDAIKLAKGMPAGAESGSAIVGKEIFIIGGGQIYQQAINIADKLYLTVVKGKYEADTFFPDYSRFKTIISQKTYEDNRYDCTFLELKV</sequence>
<evidence type="ECO:0000256" key="1">
    <source>
        <dbReference type="ARBA" id="ARBA00004903"/>
    </source>
</evidence>
<dbReference type="EMBL" id="MFJR01000012">
    <property type="protein sequence ID" value="OGG26292.1"/>
    <property type="molecule type" value="Genomic_DNA"/>
</dbReference>
<dbReference type="GO" id="GO:0050661">
    <property type="term" value="F:NADP binding"/>
    <property type="evidence" value="ECO:0007669"/>
    <property type="project" value="InterPro"/>
</dbReference>
<keyword evidence="4 7" id="KW-0554">One-carbon metabolism</keyword>
<comment type="pathway">
    <text evidence="1 7">Cofactor biosynthesis; tetrahydrofolate biosynthesis; 5,6,7,8-tetrahydrofolate from 7,8-dihydrofolate: step 1/1.</text>
</comment>
<dbReference type="GO" id="GO:0005829">
    <property type="term" value="C:cytosol"/>
    <property type="evidence" value="ECO:0007669"/>
    <property type="project" value="TreeGrafter"/>
</dbReference>
<dbReference type="SUPFAM" id="SSF53597">
    <property type="entry name" value="Dihydrofolate reductase-like"/>
    <property type="match status" value="1"/>
</dbReference>
<keyword evidence="5 7" id="KW-0521">NADP</keyword>
<dbReference type="EC" id="1.5.1.3" evidence="3 7"/>
<evidence type="ECO:0000256" key="7">
    <source>
        <dbReference type="PIRNR" id="PIRNR000194"/>
    </source>
</evidence>
<evidence type="ECO:0000256" key="2">
    <source>
        <dbReference type="ARBA" id="ARBA00009539"/>
    </source>
</evidence>
<dbReference type="CDD" id="cd00209">
    <property type="entry name" value="DHFR"/>
    <property type="match status" value="1"/>
</dbReference>
<evidence type="ECO:0000256" key="6">
    <source>
        <dbReference type="ARBA" id="ARBA00023002"/>
    </source>
</evidence>
<dbReference type="GO" id="GO:0046654">
    <property type="term" value="P:tetrahydrofolate biosynthetic process"/>
    <property type="evidence" value="ECO:0007669"/>
    <property type="project" value="UniProtKB-UniPathway"/>
</dbReference>
<proteinExistence type="inferred from homology"/>
<gene>
    <name evidence="9" type="ORF">A2960_04950</name>
</gene>
<evidence type="ECO:0000256" key="5">
    <source>
        <dbReference type="ARBA" id="ARBA00022857"/>
    </source>
</evidence>
<dbReference type="InterPro" id="IPR001796">
    <property type="entry name" value="DHFR_dom"/>
</dbReference>
<keyword evidence="9" id="KW-0808">Transferase</keyword>
<dbReference type="PROSITE" id="PS51330">
    <property type="entry name" value="DHFR_2"/>
    <property type="match status" value="1"/>
</dbReference>
<dbReference type="Gene3D" id="3.40.430.10">
    <property type="entry name" value="Dihydrofolate Reductase, subunit A"/>
    <property type="match status" value="1"/>
</dbReference>
<dbReference type="GO" id="GO:0046655">
    <property type="term" value="P:folic acid metabolic process"/>
    <property type="evidence" value="ECO:0007669"/>
    <property type="project" value="TreeGrafter"/>
</dbReference>
<dbReference type="GO" id="GO:0046452">
    <property type="term" value="P:dihydrofolate metabolic process"/>
    <property type="evidence" value="ECO:0007669"/>
    <property type="project" value="TreeGrafter"/>
</dbReference>
<evidence type="ECO:0000313" key="9">
    <source>
        <dbReference type="EMBL" id="OGG26292.1"/>
    </source>
</evidence>
<dbReference type="GO" id="GO:0016301">
    <property type="term" value="F:kinase activity"/>
    <property type="evidence" value="ECO:0007669"/>
    <property type="project" value="UniProtKB-KW"/>
</dbReference>
<dbReference type="GO" id="GO:0006730">
    <property type="term" value="P:one-carbon metabolic process"/>
    <property type="evidence" value="ECO:0007669"/>
    <property type="project" value="UniProtKB-KW"/>
</dbReference>
<accession>A0A1F6AP64</accession>
<dbReference type="PIRSF" id="PIRSF000194">
    <property type="entry name" value="DHFR"/>
    <property type="match status" value="1"/>
</dbReference>
<evidence type="ECO:0000259" key="8">
    <source>
        <dbReference type="PROSITE" id="PS51330"/>
    </source>
</evidence>
<dbReference type="PRINTS" id="PR00070">
    <property type="entry name" value="DHFR"/>
</dbReference>
<keyword evidence="9" id="KW-0418">Kinase</keyword>
<dbReference type="GO" id="GO:0004146">
    <property type="term" value="F:dihydrofolate reductase activity"/>
    <property type="evidence" value="ECO:0007669"/>
    <property type="project" value="UniProtKB-EC"/>
</dbReference>
<dbReference type="InterPro" id="IPR012259">
    <property type="entry name" value="DHFR"/>
</dbReference>
<dbReference type="Pfam" id="PF00186">
    <property type="entry name" value="DHFR_1"/>
    <property type="match status" value="1"/>
</dbReference>
<keyword evidence="6 7" id="KW-0560">Oxidoreductase</keyword>
<organism evidence="9 10">
    <name type="scientific">Candidatus Gottesmanbacteria bacterium RIFCSPLOWO2_01_FULL_39_12b</name>
    <dbReference type="NCBI Taxonomy" id="1798388"/>
    <lineage>
        <taxon>Bacteria</taxon>
        <taxon>Candidatus Gottesmaniibacteriota</taxon>
    </lineage>
</organism>
<comment type="function">
    <text evidence="7">Key enzyme in folate metabolism. Catalyzes an essential reaction for de novo glycine and purine synthesis, and for DNA precursor synthesis.</text>
</comment>
<comment type="catalytic activity">
    <reaction evidence="7">
        <text>(6S)-5,6,7,8-tetrahydrofolate + NADP(+) = 7,8-dihydrofolate + NADPH + H(+)</text>
        <dbReference type="Rhea" id="RHEA:15009"/>
        <dbReference type="ChEBI" id="CHEBI:15378"/>
        <dbReference type="ChEBI" id="CHEBI:57451"/>
        <dbReference type="ChEBI" id="CHEBI:57453"/>
        <dbReference type="ChEBI" id="CHEBI:57783"/>
        <dbReference type="ChEBI" id="CHEBI:58349"/>
        <dbReference type="EC" id="1.5.1.3"/>
    </reaction>
</comment>
<dbReference type="AlphaFoldDB" id="A0A1F6AP64"/>
<dbReference type="PANTHER" id="PTHR48069:SF3">
    <property type="entry name" value="DIHYDROFOLATE REDUCTASE"/>
    <property type="match status" value="1"/>
</dbReference>
<comment type="caution">
    <text evidence="9">The sequence shown here is derived from an EMBL/GenBank/DDBJ whole genome shotgun (WGS) entry which is preliminary data.</text>
</comment>
<comment type="similarity">
    <text evidence="2 7">Belongs to the dihydrofolate reductase family.</text>
</comment>
<dbReference type="PANTHER" id="PTHR48069">
    <property type="entry name" value="DIHYDROFOLATE REDUCTASE"/>
    <property type="match status" value="1"/>
</dbReference>
<dbReference type="Proteomes" id="UP000176609">
    <property type="component" value="Unassembled WGS sequence"/>
</dbReference>
<name>A0A1F6AP64_9BACT</name>
<dbReference type="UniPathway" id="UPA00077">
    <property type="reaction ID" value="UER00158"/>
</dbReference>
<protein>
    <recommendedName>
        <fullName evidence="3 7">Dihydrofolate reductase</fullName>
        <ecNumber evidence="3 7">1.5.1.3</ecNumber>
    </recommendedName>
</protein>
<reference evidence="9 10" key="1">
    <citation type="journal article" date="2016" name="Nat. Commun.">
        <title>Thousands of microbial genomes shed light on interconnected biogeochemical processes in an aquifer system.</title>
        <authorList>
            <person name="Anantharaman K."/>
            <person name="Brown C.T."/>
            <person name="Hug L.A."/>
            <person name="Sharon I."/>
            <person name="Castelle C.J."/>
            <person name="Probst A.J."/>
            <person name="Thomas B.C."/>
            <person name="Singh A."/>
            <person name="Wilkins M.J."/>
            <person name="Karaoz U."/>
            <person name="Brodie E.L."/>
            <person name="Williams K.H."/>
            <person name="Hubbard S.S."/>
            <person name="Banfield J.F."/>
        </authorList>
    </citation>
    <scope>NUCLEOTIDE SEQUENCE [LARGE SCALE GENOMIC DNA]</scope>
</reference>
<evidence type="ECO:0000313" key="10">
    <source>
        <dbReference type="Proteomes" id="UP000176609"/>
    </source>
</evidence>
<feature type="domain" description="DHFR" evidence="8">
    <location>
        <begin position="5"/>
        <end position="171"/>
    </location>
</feature>
<evidence type="ECO:0000256" key="3">
    <source>
        <dbReference type="ARBA" id="ARBA00012856"/>
    </source>
</evidence>
<evidence type="ECO:0000256" key="4">
    <source>
        <dbReference type="ARBA" id="ARBA00022563"/>
    </source>
</evidence>
<dbReference type="InterPro" id="IPR024072">
    <property type="entry name" value="DHFR-like_dom_sf"/>
</dbReference>